<comment type="caution">
    <text evidence="2">The sequence shown here is derived from an EMBL/GenBank/DDBJ whole genome shotgun (WGS) entry which is preliminary data.</text>
</comment>
<keyword evidence="3" id="KW-1185">Reference proteome</keyword>
<dbReference type="GO" id="GO:0016787">
    <property type="term" value="F:hydrolase activity"/>
    <property type="evidence" value="ECO:0007669"/>
    <property type="project" value="UniProtKB-KW"/>
</dbReference>
<sequence length="382" mass="43098">MSPPLQLTINDKFQAIGNVISAFFSAAGAVLDFEISTDNLTFTPHIKKAYVRSLLSSCNPLQLQWVFGSSTKAYTSWFNKHVVGEEGLKMRTDILEDGGAKLHWIGREDAEKVILYFHGDGFITPLNKDHLRFMNGIRLDLKYQAKVNVKLAFLEYTLIPNGHYPTQLRQAALALRHLFNLNISPSNILIAGDSTGGLLAVQLLSHILHPHPSIEPIKMPTSPFVPLAGIIAVSPWIALEDHHTRLDNDSDFMPDRLFKIWSTLMKEHDTKSSNLNDKHFQSSDIDSWQQPASAPAEWWHDTYKYTSHILLTYGTTEFMADDIHEFGKDLDKAFRGTKVGMTVISERKGMHNGPVLGALALDSDQQFMKSIVQWVKDRFVKN</sequence>
<evidence type="ECO:0008006" key="4">
    <source>
        <dbReference type="Google" id="ProtNLM"/>
    </source>
</evidence>
<dbReference type="AlphaFoldDB" id="A0AAV5A5C6"/>
<evidence type="ECO:0000313" key="2">
    <source>
        <dbReference type="EMBL" id="GJJ07959.1"/>
    </source>
</evidence>
<dbReference type="PANTHER" id="PTHR48081">
    <property type="entry name" value="AB HYDROLASE SUPERFAMILY PROTEIN C4A8.06C"/>
    <property type="match status" value="1"/>
</dbReference>
<dbReference type="Proteomes" id="UP001050691">
    <property type="component" value="Unassembled WGS sequence"/>
</dbReference>
<keyword evidence="1" id="KW-0378">Hydrolase</keyword>
<accession>A0AAV5A5C6</accession>
<organism evidence="2 3">
    <name type="scientific">Clathrus columnatus</name>
    <dbReference type="NCBI Taxonomy" id="1419009"/>
    <lineage>
        <taxon>Eukaryota</taxon>
        <taxon>Fungi</taxon>
        <taxon>Dikarya</taxon>
        <taxon>Basidiomycota</taxon>
        <taxon>Agaricomycotina</taxon>
        <taxon>Agaricomycetes</taxon>
        <taxon>Phallomycetidae</taxon>
        <taxon>Phallales</taxon>
        <taxon>Clathraceae</taxon>
        <taxon>Clathrus</taxon>
    </lineage>
</organism>
<name>A0AAV5A5C6_9AGAM</name>
<dbReference type="InterPro" id="IPR050300">
    <property type="entry name" value="GDXG_lipolytic_enzyme"/>
</dbReference>
<dbReference type="InterPro" id="IPR029058">
    <property type="entry name" value="AB_hydrolase_fold"/>
</dbReference>
<gene>
    <name evidence="2" type="ORF">Clacol_002166</name>
</gene>
<dbReference type="SUPFAM" id="SSF53474">
    <property type="entry name" value="alpha/beta-Hydrolases"/>
    <property type="match status" value="1"/>
</dbReference>
<dbReference type="Gene3D" id="3.40.50.1820">
    <property type="entry name" value="alpha/beta hydrolase"/>
    <property type="match status" value="1"/>
</dbReference>
<evidence type="ECO:0000256" key="1">
    <source>
        <dbReference type="ARBA" id="ARBA00022801"/>
    </source>
</evidence>
<dbReference type="Pfam" id="PF10340">
    <property type="entry name" value="Say1_Mug180"/>
    <property type="match status" value="1"/>
</dbReference>
<proteinExistence type="predicted"/>
<dbReference type="InterPro" id="IPR019436">
    <property type="entry name" value="Say1-like"/>
</dbReference>
<dbReference type="PANTHER" id="PTHR48081:SF31">
    <property type="entry name" value="STERYL ACETYL HYDROLASE MUG81-RELATED"/>
    <property type="match status" value="1"/>
</dbReference>
<evidence type="ECO:0000313" key="3">
    <source>
        <dbReference type="Proteomes" id="UP001050691"/>
    </source>
</evidence>
<protein>
    <recommendedName>
        <fullName evidence="4">Alpha/beta hydrolase fold-3 domain-containing protein</fullName>
    </recommendedName>
</protein>
<dbReference type="EMBL" id="BPWL01000002">
    <property type="protein sequence ID" value="GJJ07959.1"/>
    <property type="molecule type" value="Genomic_DNA"/>
</dbReference>
<reference evidence="2" key="1">
    <citation type="submission" date="2021-10" db="EMBL/GenBank/DDBJ databases">
        <title>De novo Genome Assembly of Clathrus columnatus (Basidiomycota, Fungi) Using Illumina and Nanopore Sequence Data.</title>
        <authorList>
            <person name="Ogiso-Tanaka E."/>
            <person name="Itagaki H."/>
            <person name="Hosoya T."/>
            <person name="Hosaka K."/>
        </authorList>
    </citation>
    <scope>NUCLEOTIDE SEQUENCE</scope>
    <source>
        <strain evidence="2">MO-923</strain>
    </source>
</reference>